<dbReference type="InterPro" id="IPR037066">
    <property type="entry name" value="Plug_dom_sf"/>
</dbReference>
<evidence type="ECO:0000313" key="20">
    <source>
        <dbReference type="Proteomes" id="UP000284322"/>
    </source>
</evidence>
<comment type="subcellular location">
    <subcellularLocation>
        <location evidence="1 14">Cell outer membrane</location>
        <topology evidence="1 14">Multi-pass membrane protein</topology>
    </subcellularLocation>
</comment>
<evidence type="ECO:0000256" key="8">
    <source>
        <dbReference type="ARBA" id="ARBA00023004"/>
    </source>
</evidence>
<comment type="caution">
    <text evidence="19">The sequence shown here is derived from an EMBL/GenBank/DDBJ whole genome shotgun (WGS) entry which is preliminary data.</text>
</comment>
<dbReference type="SUPFAM" id="SSF56935">
    <property type="entry name" value="Porins"/>
    <property type="match status" value="1"/>
</dbReference>
<keyword evidence="11 14" id="KW-0472">Membrane</keyword>
<keyword evidence="8" id="KW-0408">Iron</keyword>
<reference evidence="19 20" key="1">
    <citation type="submission" date="2018-09" db="EMBL/GenBank/DDBJ databases">
        <title>Altererythrobacter sp.Ery1 and Ery12, the genome sequencing of novel strains in genus Alterythrobacter.</title>
        <authorList>
            <person name="Cheng H."/>
            <person name="Wu Y.-H."/>
            <person name="Fang C."/>
            <person name="Xu X.-W."/>
        </authorList>
    </citation>
    <scope>NUCLEOTIDE SEQUENCE [LARGE SCALE GENOMIC DNA]</scope>
    <source>
        <strain evidence="19 20">Ery12</strain>
    </source>
</reference>
<dbReference type="InterPro" id="IPR039426">
    <property type="entry name" value="TonB-dep_rcpt-like"/>
</dbReference>
<dbReference type="OrthoDB" id="9760333at2"/>
<protein>
    <submittedName>
        <fullName evidence="19">TonB-dependent siderophore receptor</fullName>
    </submittedName>
</protein>
<dbReference type="Proteomes" id="UP000284322">
    <property type="component" value="Unassembled WGS sequence"/>
</dbReference>
<evidence type="ECO:0000256" key="5">
    <source>
        <dbReference type="ARBA" id="ARBA00022496"/>
    </source>
</evidence>
<keyword evidence="13 14" id="KW-0998">Cell outer membrane</keyword>
<keyword evidence="5" id="KW-0410">Iron transport</keyword>
<dbReference type="PROSITE" id="PS52016">
    <property type="entry name" value="TONB_DEPENDENT_REC_3"/>
    <property type="match status" value="1"/>
</dbReference>
<dbReference type="FunFam" id="2.170.130.10:FF:000010">
    <property type="entry name" value="Ferripyoverdine receptor"/>
    <property type="match status" value="1"/>
</dbReference>
<dbReference type="GO" id="GO:0038023">
    <property type="term" value="F:signaling receptor activity"/>
    <property type="evidence" value="ECO:0007669"/>
    <property type="project" value="InterPro"/>
</dbReference>
<dbReference type="Gene3D" id="2.170.130.10">
    <property type="entry name" value="TonB-dependent receptor, plug domain"/>
    <property type="match status" value="1"/>
</dbReference>
<keyword evidence="3 14" id="KW-0813">Transport</keyword>
<dbReference type="PANTHER" id="PTHR32552:SF74">
    <property type="entry name" value="HYDROXAMATE SIDEROPHORE RECEPTOR FHUE"/>
    <property type="match status" value="1"/>
</dbReference>
<dbReference type="EMBL" id="RAHJ01000021">
    <property type="protein sequence ID" value="RJX65941.1"/>
    <property type="molecule type" value="Genomic_DNA"/>
</dbReference>
<dbReference type="InterPro" id="IPR036942">
    <property type="entry name" value="Beta-barrel_TonB_sf"/>
</dbReference>
<evidence type="ECO:0000256" key="14">
    <source>
        <dbReference type="PROSITE-ProRule" id="PRU01360"/>
    </source>
</evidence>
<keyword evidence="7 16" id="KW-0732">Signal</keyword>
<evidence type="ECO:0000256" key="2">
    <source>
        <dbReference type="ARBA" id="ARBA00009810"/>
    </source>
</evidence>
<evidence type="ECO:0000256" key="13">
    <source>
        <dbReference type="ARBA" id="ARBA00023237"/>
    </source>
</evidence>
<keyword evidence="9" id="KW-0406">Ion transport</keyword>
<feature type="signal peptide" evidence="16">
    <location>
        <begin position="1"/>
        <end position="29"/>
    </location>
</feature>
<evidence type="ECO:0000256" key="11">
    <source>
        <dbReference type="ARBA" id="ARBA00023136"/>
    </source>
</evidence>
<evidence type="ECO:0000256" key="7">
    <source>
        <dbReference type="ARBA" id="ARBA00022729"/>
    </source>
</evidence>
<keyword evidence="12 19" id="KW-0675">Receptor</keyword>
<proteinExistence type="inferred from homology"/>
<evidence type="ECO:0000313" key="19">
    <source>
        <dbReference type="EMBL" id="RJX65941.1"/>
    </source>
</evidence>
<gene>
    <name evidence="19" type="ORF">D6858_13250</name>
</gene>
<dbReference type="NCBIfam" id="TIGR01783">
    <property type="entry name" value="TonB-siderophor"/>
    <property type="match status" value="1"/>
</dbReference>
<dbReference type="GO" id="GO:0015891">
    <property type="term" value="P:siderophore transport"/>
    <property type="evidence" value="ECO:0007669"/>
    <property type="project" value="InterPro"/>
</dbReference>
<keyword evidence="20" id="KW-1185">Reference proteome</keyword>
<keyword evidence="4 14" id="KW-1134">Transmembrane beta strand</keyword>
<dbReference type="InterPro" id="IPR000531">
    <property type="entry name" value="Beta-barrel_TonB"/>
</dbReference>
<evidence type="ECO:0000259" key="17">
    <source>
        <dbReference type="Pfam" id="PF00593"/>
    </source>
</evidence>
<dbReference type="InterPro" id="IPR010105">
    <property type="entry name" value="TonB_sidphr_rcpt"/>
</dbReference>
<name>A0A419QZ27_9SPHN</name>
<evidence type="ECO:0000256" key="1">
    <source>
        <dbReference type="ARBA" id="ARBA00004571"/>
    </source>
</evidence>
<evidence type="ECO:0000256" key="9">
    <source>
        <dbReference type="ARBA" id="ARBA00023065"/>
    </source>
</evidence>
<evidence type="ECO:0000256" key="16">
    <source>
        <dbReference type="SAM" id="SignalP"/>
    </source>
</evidence>
<dbReference type="Pfam" id="PF07715">
    <property type="entry name" value="Plug"/>
    <property type="match status" value="1"/>
</dbReference>
<evidence type="ECO:0000256" key="4">
    <source>
        <dbReference type="ARBA" id="ARBA00022452"/>
    </source>
</evidence>
<keyword evidence="10 15" id="KW-0798">TonB box</keyword>
<sequence length="718" mass="77599">MAAIAPLLLTAAAANVVSPSAGMPLVAAAAAADAGEDQARDPTIVVTGKRTEGSDDYGVKEQRTATRLPLSQKETPQSVSVIPRAVIEDFQLNDVNQLLAAVPGISVLTAETDRVYFSARGYDIQTFQLDGVGMPFAFGIQTGSLDTAIYDRIEVVRGAPGLLSPTGNPSALVNFVRKRPYRDMQATVSAQYGSYNHLRLDGDVSVPLTSDGAVRARAVGAYLNADSYLDRYELDRWTGYGIVEADLGPDTVVSAGYAHQNHQSRGAQWGAVPLYYTDGTRIDFGRSDNTGPEWAGWGVTERQIFGDMTHHFSPDWSATLTVLRRANDENDKLFYVYGNPDRATGDGIFSYPGAFQGATRNLTIDAHVEGKLSVGGRTHDVMFGVVRSAERYIQNSSYDNSAIGVPVSLDDLFAGTFPEPDFPAFTESLNITRKQETAYGLIRLNPADPFKIMLGGNYTRARSDGTSYGDIQNYDRKKFLPFVGVTFDVTPNVTMYASYASIFNPQTQFDADNRLLDPIEGDNIEAGVKGELFNGQLLATAAIFRARQNNTAQSAGFDTTLGRTIYVGVDSHSEGVELELAGSPADGLQVIAGFTTMRIRDENGDPARTFVPRTTAKLNATYSPPSLKAFTIGASVQYNSDFYVVTGALSPVSGDPIVLRQGDYAVVDLLASYDITPNVSLSANLRNVTNAKYLSSLTFDQSFYAAPRTVLGTLTVKY</sequence>
<dbReference type="Gene3D" id="2.40.170.20">
    <property type="entry name" value="TonB-dependent receptor, beta-barrel domain"/>
    <property type="match status" value="1"/>
</dbReference>
<dbReference type="InterPro" id="IPR012910">
    <property type="entry name" value="Plug_dom"/>
</dbReference>
<feature type="chain" id="PRO_5019110031" evidence="16">
    <location>
        <begin position="30"/>
        <end position="718"/>
    </location>
</feature>
<feature type="domain" description="TonB-dependent receptor plug" evidence="18">
    <location>
        <begin position="72"/>
        <end position="169"/>
    </location>
</feature>
<comment type="similarity">
    <text evidence="2 14 15">Belongs to the TonB-dependent receptor family.</text>
</comment>
<evidence type="ECO:0000256" key="12">
    <source>
        <dbReference type="ARBA" id="ARBA00023170"/>
    </source>
</evidence>
<dbReference type="Pfam" id="PF00593">
    <property type="entry name" value="TonB_dep_Rec_b-barrel"/>
    <property type="match status" value="1"/>
</dbReference>
<dbReference type="AlphaFoldDB" id="A0A419QZ27"/>
<evidence type="ECO:0000256" key="6">
    <source>
        <dbReference type="ARBA" id="ARBA00022692"/>
    </source>
</evidence>
<dbReference type="PANTHER" id="PTHR32552">
    <property type="entry name" value="FERRICHROME IRON RECEPTOR-RELATED"/>
    <property type="match status" value="1"/>
</dbReference>
<evidence type="ECO:0000256" key="10">
    <source>
        <dbReference type="ARBA" id="ARBA00023077"/>
    </source>
</evidence>
<accession>A0A419QZ27</accession>
<evidence type="ECO:0000259" key="18">
    <source>
        <dbReference type="Pfam" id="PF07715"/>
    </source>
</evidence>
<keyword evidence="6 14" id="KW-0812">Transmembrane</keyword>
<evidence type="ECO:0000256" key="3">
    <source>
        <dbReference type="ARBA" id="ARBA00022448"/>
    </source>
</evidence>
<dbReference type="RefSeq" id="WP_120111450.1">
    <property type="nucleotide sequence ID" value="NZ_RAHJ01000021.1"/>
</dbReference>
<dbReference type="GO" id="GO:0015344">
    <property type="term" value="F:siderophore uptake transmembrane transporter activity"/>
    <property type="evidence" value="ECO:0007669"/>
    <property type="project" value="TreeGrafter"/>
</dbReference>
<organism evidence="19 20">
    <name type="scientific">Tsuneonella suprasediminis</name>
    <dbReference type="NCBI Taxonomy" id="2306996"/>
    <lineage>
        <taxon>Bacteria</taxon>
        <taxon>Pseudomonadati</taxon>
        <taxon>Pseudomonadota</taxon>
        <taxon>Alphaproteobacteria</taxon>
        <taxon>Sphingomonadales</taxon>
        <taxon>Erythrobacteraceae</taxon>
        <taxon>Tsuneonella</taxon>
    </lineage>
</organism>
<feature type="domain" description="TonB-dependent receptor-like beta-barrel" evidence="17">
    <location>
        <begin position="261"/>
        <end position="688"/>
    </location>
</feature>
<evidence type="ECO:0000256" key="15">
    <source>
        <dbReference type="RuleBase" id="RU003357"/>
    </source>
</evidence>
<dbReference type="GO" id="GO:0009279">
    <property type="term" value="C:cell outer membrane"/>
    <property type="evidence" value="ECO:0007669"/>
    <property type="project" value="UniProtKB-SubCell"/>
</dbReference>
<dbReference type="CDD" id="cd01347">
    <property type="entry name" value="ligand_gated_channel"/>
    <property type="match status" value="1"/>
</dbReference>